<dbReference type="EMBL" id="JARRAG010000006">
    <property type="protein sequence ID" value="MDG3008392.1"/>
    <property type="molecule type" value="Genomic_DNA"/>
</dbReference>
<dbReference type="Proteomes" id="UP001216907">
    <property type="component" value="Unassembled WGS sequence"/>
</dbReference>
<evidence type="ECO:0008006" key="3">
    <source>
        <dbReference type="Google" id="ProtNLM"/>
    </source>
</evidence>
<organism evidence="1 2">
    <name type="scientific">Paludisphaera mucosa</name>
    <dbReference type="NCBI Taxonomy" id="3030827"/>
    <lineage>
        <taxon>Bacteria</taxon>
        <taxon>Pseudomonadati</taxon>
        <taxon>Planctomycetota</taxon>
        <taxon>Planctomycetia</taxon>
        <taxon>Isosphaerales</taxon>
        <taxon>Isosphaeraceae</taxon>
        <taxon>Paludisphaera</taxon>
    </lineage>
</organism>
<reference evidence="1 2" key="1">
    <citation type="submission" date="2023-03" db="EMBL/GenBank/DDBJ databases">
        <title>Paludisphaera mucosa sp. nov. a novel planctomycete from northern fen.</title>
        <authorList>
            <person name="Ivanova A."/>
        </authorList>
    </citation>
    <scope>NUCLEOTIDE SEQUENCE [LARGE SCALE GENOMIC DNA]</scope>
    <source>
        <strain evidence="1 2">Pla2</strain>
    </source>
</reference>
<protein>
    <recommendedName>
        <fullName evidence="3">DUF4145 domain-containing protein</fullName>
    </recommendedName>
</protein>
<evidence type="ECO:0000313" key="1">
    <source>
        <dbReference type="EMBL" id="MDG3008392.1"/>
    </source>
</evidence>
<accession>A0ABT6FLE3</accession>
<evidence type="ECO:0000313" key="2">
    <source>
        <dbReference type="Proteomes" id="UP001216907"/>
    </source>
</evidence>
<keyword evidence="2" id="KW-1185">Reference proteome</keyword>
<gene>
    <name evidence="1" type="ORF">PZE19_31880</name>
</gene>
<name>A0ABT6FLE3_9BACT</name>
<comment type="caution">
    <text evidence="1">The sequence shown here is derived from an EMBL/GenBank/DDBJ whole genome shotgun (WGS) entry which is preliminary data.</text>
</comment>
<dbReference type="RefSeq" id="WP_277864714.1">
    <property type="nucleotide sequence ID" value="NZ_JARRAG010000006.1"/>
</dbReference>
<proteinExistence type="predicted"/>
<sequence length="145" mass="16534">MPKLPPNDIDPTDPALEKLVERAMQDCGWLLPTTIEGVRRAEAELLERHVPLPERLRDPHRLLDRRVLSEPKAVPSSTPVASTDPWKALPIALIELAREVGLTIEQSLKLLKMGRQVVAHRSSTKKDEMDLADWRKFYEAVKEFL</sequence>